<feature type="transmembrane region" description="Helical" evidence="7">
    <location>
        <begin position="62"/>
        <end position="83"/>
    </location>
</feature>
<dbReference type="InterPro" id="IPR011701">
    <property type="entry name" value="MFS"/>
</dbReference>
<keyword evidence="6 7" id="KW-0472">Membrane</keyword>
<evidence type="ECO:0000256" key="1">
    <source>
        <dbReference type="ARBA" id="ARBA00004651"/>
    </source>
</evidence>
<dbReference type="PRINTS" id="PR01036">
    <property type="entry name" value="TCRTETB"/>
</dbReference>
<feature type="transmembrane region" description="Helical" evidence="7">
    <location>
        <begin position="115"/>
        <end position="135"/>
    </location>
</feature>
<dbReference type="Gene3D" id="1.20.1250.20">
    <property type="entry name" value="MFS general substrate transporter like domains"/>
    <property type="match status" value="1"/>
</dbReference>
<name>A0A9D1MZ04_9CLOT</name>
<dbReference type="InterPro" id="IPR036259">
    <property type="entry name" value="MFS_trans_sf"/>
</dbReference>
<feature type="transmembrane region" description="Helical" evidence="7">
    <location>
        <begin position="21"/>
        <end position="42"/>
    </location>
</feature>
<feature type="transmembrane region" description="Helical" evidence="7">
    <location>
        <begin position="318"/>
        <end position="339"/>
    </location>
</feature>
<dbReference type="SUPFAM" id="SSF103473">
    <property type="entry name" value="MFS general substrate transporter"/>
    <property type="match status" value="1"/>
</dbReference>
<evidence type="ECO:0000259" key="8">
    <source>
        <dbReference type="PROSITE" id="PS50850"/>
    </source>
</evidence>
<dbReference type="Gene3D" id="1.20.1720.10">
    <property type="entry name" value="Multidrug resistance protein D"/>
    <property type="match status" value="1"/>
</dbReference>
<feature type="transmembrane region" description="Helical" evidence="7">
    <location>
        <begin position="90"/>
        <end position="109"/>
    </location>
</feature>
<feature type="transmembrane region" description="Helical" evidence="7">
    <location>
        <begin position="410"/>
        <end position="431"/>
    </location>
</feature>
<feature type="transmembrane region" description="Helical" evidence="7">
    <location>
        <begin position="375"/>
        <end position="398"/>
    </location>
</feature>
<dbReference type="Pfam" id="PF07690">
    <property type="entry name" value="MFS_1"/>
    <property type="match status" value="1"/>
</dbReference>
<feature type="transmembrane region" description="Helical" evidence="7">
    <location>
        <begin position="214"/>
        <end position="231"/>
    </location>
</feature>
<accession>A0A9D1MZ04</accession>
<evidence type="ECO:0000256" key="4">
    <source>
        <dbReference type="ARBA" id="ARBA00022692"/>
    </source>
</evidence>
<feature type="transmembrane region" description="Helical" evidence="7">
    <location>
        <begin position="176"/>
        <end position="194"/>
    </location>
</feature>
<dbReference type="AlphaFoldDB" id="A0A9D1MZ04"/>
<dbReference type="EMBL" id="DVOD01000013">
    <property type="protein sequence ID" value="HIU91774.1"/>
    <property type="molecule type" value="Genomic_DNA"/>
</dbReference>
<comment type="caution">
    <text evidence="9">The sequence shown here is derived from an EMBL/GenBank/DDBJ whole genome shotgun (WGS) entry which is preliminary data.</text>
</comment>
<dbReference type="PANTHER" id="PTHR23501:SF174">
    <property type="entry name" value="MULTIDRUG EXPORT PROTEIN EMRB-RELATED"/>
    <property type="match status" value="1"/>
</dbReference>
<evidence type="ECO:0000313" key="9">
    <source>
        <dbReference type="EMBL" id="HIU91774.1"/>
    </source>
</evidence>
<dbReference type="GO" id="GO:0022857">
    <property type="term" value="F:transmembrane transporter activity"/>
    <property type="evidence" value="ECO:0007669"/>
    <property type="project" value="InterPro"/>
</dbReference>
<comment type="subcellular location">
    <subcellularLocation>
        <location evidence="1">Cell membrane</location>
        <topology evidence="1">Multi-pass membrane protein</topology>
    </subcellularLocation>
</comment>
<dbReference type="PANTHER" id="PTHR23501">
    <property type="entry name" value="MAJOR FACILITATOR SUPERFAMILY"/>
    <property type="match status" value="1"/>
</dbReference>
<dbReference type="Proteomes" id="UP000886748">
    <property type="component" value="Unassembled WGS sequence"/>
</dbReference>
<keyword evidence="3" id="KW-1003">Cell membrane</keyword>
<feature type="transmembrane region" description="Helical" evidence="7">
    <location>
        <begin position="498"/>
        <end position="515"/>
    </location>
</feature>
<evidence type="ECO:0000313" key="10">
    <source>
        <dbReference type="Proteomes" id="UP000886748"/>
    </source>
</evidence>
<feature type="transmembrane region" description="Helical" evidence="7">
    <location>
        <begin position="346"/>
        <end position="369"/>
    </location>
</feature>
<evidence type="ECO:0000256" key="6">
    <source>
        <dbReference type="ARBA" id="ARBA00023136"/>
    </source>
</evidence>
<evidence type="ECO:0000256" key="5">
    <source>
        <dbReference type="ARBA" id="ARBA00022989"/>
    </source>
</evidence>
<feature type="transmembrane region" description="Helical" evidence="7">
    <location>
        <begin position="147"/>
        <end position="170"/>
    </location>
</feature>
<keyword evidence="5 7" id="KW-1133">Transmembrane helix</keyword>
<feature type="transmembrane region" description="Helical" evidence="7">
    <location>
        <begin position="243"/>
        <end position="265"/>
    </location>
</feature>
<organism evidence="9 10">
    <name type="scientific">Candidatus Limenecus avicola</name>
    <dbReference type="NCBI Taxonomy" id="2840847"/>
    <lineage>
        <taxon>Bacteria</taxon>
        <taxon>Bacillati</taxon>
        <taxon>Bacillota</taxon>
        <taxon>Clostridia</taxon>
        <taxon>Eubacteriales</taxon>
        <taxon>Clostridiaceae</taxon>
        <taxon>Clostridiaceae incertae sedis</taxon>
        <taxon>Candidatus Limenecus</taxon>
    </lineage>
</organism>
<dbReference type="InterPro" id="IPR004638">
    <property type="entry name" value="EmrB-like"/>
</dbReference>
<reference evidence="9" key="1">
    <citation type="submission" date="2020-10" db="EMBL/GenBank/DDBJ databases">
        <authorList>
            <person name="Gilroy R."/>
        </authorList>
    </citation>
    <scope>NUCLEOTIDE SEQUENCE</scope>
    <source>
        <strain evidence="9">CHK154-7741</strain>
    </source>
</reference>
<evidence type="ECO:0000256" key="7">
    <source>
        <dbReference type="SAM" id="Phobius"/>
    </source>
</evidence>
<keyword evidence="4 7" id="KW-0812">Transmembrane</keyword>
<dbReference type="CDD" id="cd17503">
    <property type="entry name" value="MFS_LmrB_MDR_like"/>
    <property type="match status" value="1"/>
</dbReference>
<dbReference type="NCBIfam" id="TIGR00711">
    <property type="entry name" value="efflux_EmrB"/>
    <property type="match status" value="1"/>
</dbReference>
<dbReference type="InterPro" id="IPR020846">
    <property type="entry name" value="MFS_dom"/>
</dbReference>
<keyword evidence="2" id="KW-0813">Transport</keyword>
<feature type="transmembrane region" description="Helical" evidence="7">
    <location>
        <begin position="286"/>
        <end position="306"/>
    </location>
</feature>
<dbReference type="GO" id="GO:0005886">
    <property type="term" value="C:plasma membrane"/>
    <property type="evidence" value="ECO:0007669"/>
    <property type="project" value="UniProtKB-SubCell"/>
</dbReference>
<evidence type="ECO:0000256" key="2">
    <source>
        <dbReference type="ARBA" id="ARBA00022448"/>
    </source>
</evidence>
<protein>
    <submittedName>
        <fullName evidence="9">DHA2 family efflux MFS transporter permease subunit</fullName>
    </submittedName>
</protein>
<evidence type="ECO:0000256" key="3">
    <source>
        <dbReference type="ARBA" id="ARBA00022475"/>
    </source>
</evidence>
<feature type="domain" description="Major facilitator superfamily (MFS) profile" evidence="8">
    <location>
        <begin position="24"/>
        <end position="520"/>
    </location>
</feature>
<gene>
    <name evidence="9" type="ORF">IAD26_01425</name>
</gene>
<sequence length="535" mass="58560">MSNEASITDISEENWKPSRNPWYSAGAVMLTIFMVVLDSSIANVALPHIAGTFSATRDESTWVLTSYLVANGVIIPSTAWFSTLMGRKNFLLLSTLMFTAASAMCGFATSMTMLIIARVIQGIGGGAIMPIAQAVMMEEFPPEERGVAMSVFGFGVIFAPIIGPTLGGWITDTYSWHWIFLINVPFGIISLWLIKKFIEDPPYARKGKVKTVDYWGFILLIIWLFVLQIILDNGQKSDWFGASWVRWSATVVAITFVAFIIRELVVKEPIVDLKVFKDKNFSIGTVLHFVIGAVLYSTLAILPLFLQQLMGYTATLSGLAISPRGFGSLTGLVICAILANRVDQRWVIAAGMLILAFSNILFGTLNLQISMGNIILPNVICGVAFSMVMIPLMTISFVTLKNNQMTNATGVFNLAKSVGGAIGTSAVSTMVSRMSQVHQTHLIRNLTYSNPGFVEKLNAMQSGIAALSGHALSAAKANVMVYKQLVQQSTLMAYMDCFKIYAAMLVLLTPLIFLFQKVKYKKQKSAKVEAPLPSK</sequence>
<dbReference type="PROSITE" id="PS50850">
    <property type="entry name" value="MFS"/>
    <property type="match status" value="1"/>
</dbReference>
<reference evidence="9" key="2">
    <citation type="journal article" date="2021" name="PeerJ">
        <title>Extensive microbial diversity within the chicken gut microbiome revealed by metagenomics and culture.</title>
        <authorList>
            <person name="Gilroy R."/>
            <person name="Ravi A."/>
            <person name="Getino M."/>
            <person name="Pursley I."/>
            <person name="Horton D.L."/>
            <person name="Alikhan N.F."/>
            <person name="Baker D."/>
            <person name="Gharbi K."/>
            <person name="Hall N."/>
            <person name="Watson M."/>
            <person name="Adriaenssens E.M."/>
            <person name="Foster-Nyarko E."/>
            <person name="Jarju S."/>
            <person name="Secka A."/>
            <person name="Antonio M."/>
            <person name="Oren A."/>
            <person name="Chaudhuri R.R."/>
            <person name="La Ragione R."/>
            <person name="Hildebrand F."/>
            <person name="Pallen M.J."/>
        </authorList>
    </citation>
    <scope>NUCLEOTIDE SEQUENCE</scope>
    <source>
        <strain evidence="9">CHK154-7741</strain>
    </source>
</reference>
<proteinExistence type="predicted"/>